<evidence type="ECO:0000313" key="2">
    <source>
        <dbReference type="EMBL" id="NYJ25785.1"/>
    </source>
</evidence>
<evidence type="ECO:0000313" key="3">
    <source>
        <dbReference type="Proteomes" id="UP000578352"/>
    </source>
</evidence>
<sequence length="282" mass="30067">MSASRTIVIAFIACAGAAGLTACSTAAHSIDVDFSKRTVISGQAKLDEGTDSAVLPLDRYMPSDAEDRTVDYAIDLSLRSCMAGKGFDFKVIDRRQGHSTVGFRLFGVWVLNKAAQYGYNPPPPDQVTQQLQALNAQTTTPDSQAAYSACLDAAAKKFPRVDPVSTLAAQGAATAFDKTIHDDSAGKKIVADWRSCMSGHGIALAKDGLNVDVSNVNDEQKTKIAVQDVECKTATNAVQRLADIDASYQTAIVNQKQAALNDERTKIDKTLAAAQTYIDQNG</sequence>
<proteinExistence type="predicted"/>
<dbReference type="RefSeq" id="WP_179608706.1">
    <property type="nucleotide sequence ID" value="NZ_BAABEH010000001.1"/>
</dbReference>
<dbReference type="PROSITE" id="PS51257">
    <property type="entry name" value="PROKAR_LIPOPROTEIN"/>
    <property type="match status" value="1"/>
</dbReference>
<protein>
    <recommendedName>
        <fullName evidence="4">Lipoprotein</fullName>
    </recommendedName>
</protein>
<feature type="signal peptide" evidence="1">
    <location>
        <begin position="1"/>
        <end position="29"/>
    </location>
</feature>
<name>A0A853D578_9MICO</name>
<keyword evidence="1" id="KW-0732">Signal</keyword>
<comment type="caution">
    <text evidence="2">The sequence shown here is derived from an EMBL/GenBank/DDBJ whole genome shotgun (WGS) entry which is preliminary data.</text>
</comment>
<gene>
    <name evidence="2" type="ORF">HNR13_004072</name>
</gene>
<dbReference type="Proteomes" id="UP000578352">
    <property type="component" value="Unassembled WGS sequence"/>
</dbReference>
<reference evidence="2 3" key="1">
    <citation type="submission" date="2020-07" db="EMBL/GenBank/DDBJ databases">
        <title>Sequencing the genomes of 1000 actinobacteria strains.</title>
        <authorList>
            <person name="Klenk H.-P."/>
        </authorList>
    </citation>
    <scope>NUCLEOTIDE SEQUENCE [LARGE SCALE GENOMIC DNA]</scope>
    <source>
        <strain evidence="2 3">DSM 15165</strain>
    </source>
</reference>
<feature type="chain" id="PRO_5039688435" description="Lipoprotein" evidence="1">
    <location>
        <begin position="30"/>
        <end position="282"/>
    </location>
</feature>
<dbReference type="AlphaFoldDB" id="A0A853D578"/>
<evidence type="ECO:0000256" key="1">
    <source>
        <dbReference type="SAM" id="SignalP"/>
    </source>
</evidence>
<organism evidence="2 3">
    <name type="scientific">Leifsonia shinshuensis</name>
    <dbReference type="NCBI Taxonomy" id="150026"/>
    <lineage>
        <taxon>Bacteria</taxon>
        <taxon>Bacillati</taxon>
        <taxon>Actinomycetota</taxon>
        <taxon>Actinomycetes</taxon>
        <taxon>Micrococcales</taxon>
        <taxon>Microbacteriaceae</taxon>
        <taxon>Leifsonia</taxon>
    </lineage>
</organism>
<accession>A0A853D578</accession>
<dbReference type="EMBL" id="JACCFL010000001">
    <property type="protein sequence ID" value="NYJ25785.1"/>
    <property type="molecule type" value="Genomic_DNA"/>
</dbReference>
<evidence type="ECO:0008006" key="4">
    <source>
        <dbReference type="Google" id="ProtNLM"/>
    </source>
</evidence>